<evidence type="ECO:0000313" key="4">
    <source>
        <dbReference type="EMBL" id="GMN21200.1"/>
    </source>
</evidence>
<feature type="transmembrane region" description="Helical" evidence="1">
    <location>
        <begin position="40"/>
        <end position="58"/>
    </location>
</feature>
<gene>
    <name evidence="3" type="ORF">TIFTF001_045460</name>
    <name evidence="4" type="ORF">TIFTF001_045461</name>
    <name evidence="5" type="ORF">TIFTF001_045464</name>
    <name evidence="6" type="ORF">TIFTF001_045465</name>
</gene>
<reference evidence="5" key="1">
    <citation type="submission" date="2023-07" db="EMBL/GenBank/DDBJ databases">
        <title>draft genome sequence of fig (Ficus carica).</title>
        <authorList>
            <person name="Takahashi T."/>
            <person name="Nishimura K."/>
        </authorList>
    </citation>
    <scope>NUCLEOTIDE SEQUENCE</scope>
</reference>
<evidence type="ECO:0000313" key="7">
    <source>
        <dbReference type="Proteomes" id="UP001187192"/>
    </source>
</evidence>
<dbReference type="EMBL" id="BTGU01003983">
    <property type="protein sequence ID" value="GMN21210.1"/>
    <property type="molecule type" value="Genomic_DNA"/>
</dbReference>
<name>A0AA87YZY1_FICCA</name>
<dbReference type="PANTHER" id="PTHR24177:SF365">
    <property type="entry name" value="ANKYRIN REPEAT-CONTAINING PROTEIN NPR4-LIKE ISOFORM X1"/>
    <property type="match status" value="1"/>
</dbReference>
<keyword evidence="1" id="KW-0812">Transmembrane</keyword>
<evidence type="ECO:0000313" key="6">
    <source>
        <dbReference type="EMBL" id="GMN21223.1"/>
    </source>
</evidence>
<dbReference type="Pfam" id="PF13962">
    <property type="entry name" value="PGG"/>
    <property type="match status" value="1"/>
</dbReference>
<evidence type="ECO:0000256" key="1">
    <source>
        <dbReference type="SAM" id="Phobius"/>
    </source>
</evidence>
<dbReference type="Gramene" id="FCD_00030231-RA">
    <property type="protein sequence ID" value="FCD_00030231-RA:cds"/>
    <property type="gene ID" value="FCD_00030231"/>
</dbReference>
<accession>A0AA87YZY1</accession>
<dbReference type="PANTHER" id="PTHR24177">
    <property type="entry name" value="CASKIN"/>
    <property type="match status" value="1"/>
</dbReference>
<sequence length="65" mass="6672">MKDTSNSGMIVATLIATAGFTVPGGNNSDTGVPIFLRTNAFLVFAISDAFNFGFGVLVNPNCSLG</sequence>
<evidence type="ECO:0000313" key="5">
    <source>
        <dbReference type="EMBL" id="GMN21210.1"/>
    </source>
</evidence>
<dbReference type="EMBL" id="BTGU01003982">
    <property type="protein sequence ID" value="GMN21200.1"/>
    <property type="molecule type" value="Genomic_DNA"/>
</dbReference>
<dbReference type="Proteomes" id="UP001187192">
    <property type="component" value="Unassembled WGS sequence"/>
</dbReference>
<organism evidence="5 7">
    <name type="scientific">Ficus carica</name>
    <name type="common">Common fig</name>
    <dbReference type="NCBI Taxonomy" id="3494"/>
    <lineage>
        <taxon>Eukaryota</taxon>
        <taxon>Viridiplantae</taxon>
        <taxon>Streptophyta</taxon>
        <taxon>Embryophyta</taxon>
        <taxon>Tracheophyta</taxon>
        <taxon>Spermatophyta</taxon>
        <taxon>Magnoliopsida</taxon>
        <taxon>eudicotyledons</taxon>
        <taxon>Gunneridae</taxon>
        <taxon>Pentapetalae</taxon>
        <taxon>rosids</taxon>
        <taxon>fabids</taxon>
        <taxon>Rosales</taxon>
        <taxon>Moraceae</taxon>
        <taxon>Ficeae</taxon>
        <taxon>Ficus</taxon>
    </lineage>
</organism>
<feature type="domain" description="PGG" evidence="2">
    <location>
        <begin position="1"/>
        <end position="57"/>
    </location>
</feature>
<dbReference type="AlphaFoldDB" id="A0AA87YZY1"/>
<evidence type="ECO:0000259" key="2">
    <source>
        <dbReference type="Pfam" id="PF13962"/>
    </source>
</evidence>
<protein>
    <recommendedName>
        <fullName evidence="2">PGG domain-containing protein</fullName>
    </recommendedName>
</protein>
<dbReference type="EMBL" id="BTGU01003981">
    <property type="protein sequence ID" value="GMN21194.1"/>
    <property type="molecule type" value="Genomic_DNA"/>
</dbReference>
<keyword evidence="1" id="KW-0472">Membrane</keyword>
<evidence type="ECO:0000313" key="3">
    <source>
        <dbReference type="EMBL" id="GMN21194.1"/>
    </source>
</evidence>
<dbReference type="EMBL" id="BTGU01003984">
    <property type="protein sequence ID" value="GMN21223.1"/>
    <property type="molecule type" value="Genomic_DNA"/>
</dbReference>
<comment type="caution">
    <text evidence="5">The sequence shown here is derived from an EMBL/GenBank/DDBJ whole genome shotgun (WGS) entry which is preliminary data.</text>
</comment>
<dbReference type="GO" id="GO:0016020">
    <property type="term" value="C:membrane"/>
    <property type="evidence" value="ECO:0007669"/>
    <property type="project" value="TreeGrafter"/>
</dbReference>
<proteinExistence type="predicted"/>
<dbReference type="InterPro" id="IPR026961">
    <property type="entry name" value="PGG_dom"/>
</dbReference>
<keyword evidence="7" id="KW-1185">Reference proteome</keyword>
<keyword evidence="1" id="KW-1133">Transmembrane helix</keyword>